<evidence type="ECO:0000313" key="2">
    <source>
        <dbReference type="EMBL" id="AZW17661.1"/>
    </source>
</evidence>
<sequence length="517" mass="54924">MTAVSVLTASIVTPLAVRAASPAPAPALPVESQEGVRVALASSSAASPVYAAPSPLPSAETAVWENSAEDAISALMTGNYGSASAAGRFKGLGAALLERFREEKTGYSQSLLQARPGSLSAAAQRAELHRETDNQVTLTVRTASGKEVRIKLGSGPEGLAVSVDIADDAELSQAERDALADLSRGFQEAIDGLAAGTGAKKLSGLLAFDSTVLSSVDLQAAIRQDGVAQSLSLSADGRHRSLRMTSATGTIQVDVDLSQEAILGKASQRDAAVRDYLRQFDRARQRGEGDAALMTQFKDAFSAMHSQYGNEAPPDLLSREITLSRGDRSALSGMADFSASISQVSQSPNAILPEERDSFRFAVSQRTQVGGANTPNRSLRQEQQASLSASYHRQIDAETPMNLAGPRETQNYLYIEIQDRSSSTTDIAYRDGALIKAQVKTLVNESTKTSRFINGQQTDSSVVPSESTQTKSLRSLLRATDRAAQADASHLLREHVPLMIESGYDRLAGTAAKARRR</sequence>
<protein>
    <submittedName>
        <fullName evidence="2">Lactate dehydrogenase</fullName>
    </submittedName>
</protein>
<gene>
    <name evidence="2" type="ORF">CS347_13240</name>
</gene>
<keyword evidence="1" id="KW-0732">Signal</keyword>
<name>A0AAN1RWZ7_9BORD</name>
<dbReference type="EMBL" id="CP024172">
    <property type="protein sequence ID" value="AZW17661.1"/>
    <property type="molecule type" value="Genomic_DNA"/>
</dbReference>
<accession>A0AAN1RWZ7</accession>
<evidence type="ECO:0000313" key="3">
    <source>
        <dbReference type="Proteomes" id="UP000282741"/>
    </source>
</evidence>
<evidence type="ECO:0000256" key="1">
    <source>
        <dbReference type="SAM" id="SignalP"/>
    </source>
</evidence>
<dbReference type="AlphaFoldDB" id="A0AAN1RWZ7"/>
<proteinExistence type="predicted"/>
<dbReference type="RefSeq" id="WP_048940284.1">
    <property type="nucleotide sequence ID" value="NZ_CP012077.1"/>
</dbReference>
<organism evidence="2 3">
    <name type="scientific">Bordetella hinzii</name>
    <dbReference type="NCBI Taxonomy" id="103855"/>
    <lineage>
        <taxon>Bacteria</taxon>
        <taxon>Pseudomonadati</taxon>
        <taxon>Pseudomonadota</taxon>
        <taxon>Betaproteobacteria</taxon>
        <taxon>Burkholderiales</taxon>
        <taxon>Alcaligenaceae</taxon>
        <taxon>Bordetella</taxon>
    </lineage>
</organism>
<reference evidence="3" key="1">
    <citation type="submission" date="2017-10" db="EMBL/GenBank/DDBJ databases">
        <title>Whole genome sequencing of various Bordetella species.</title>
        <authorList>
            <person name="Weigand M.R."/>
            <person name="Loparev V."/>
            <person name="Peng Y."/>
            <person name="Bowden K.E."/>
            <person name="Tondella M.L."/>
            <person name="Williams M.M."/>
        </authorList>
    </citation>
    <scope>NUCLEOTIDE SEQUENCE [LARGE SCALE GENOMIC DNA]</scope>
    <source>
        <strain evidence="3">H720</strain>
    </source>
</reference>
<feature type="chain" id="PRO_5042831250" evidence="1">
    <location>
        <begin position="20"/>
        <end position="517"/>
    </location>
</feature>
<feature type="signal peptide" evidence="1">
    <location>
        <begin position="1"/>
        <end position="19"/>
    </location>
</feature>
<dbReference type="Proteomes" id="UP000282741">
    <property type="component" value="Chromosome"/>
</dbReference>